<dbReference type="SUPFAM" id="SSF56935">
    <property type="entry name" value="Porins"/>
    <property type="match status" value="1"/>
</dbReference>
<dbReference type="OrthoDB" id="1491239at2"/>
<dbReference type="Gene3D" id="2.40.160.60">
    <property type="entry name" value="Outer membrane protein transport protein (OMPP1/FadL/TodX)"/>
    <property type="match status" value="1"/>
</dbReference>
<feature type="chain" id="PRO_5017076460" description="Aromatic hydrocarbon degradation protein" evidence="1">
    <location>
        <begin position="20"/>
        <end position="435"/>
    </location>
</feature>
<sequence length="435" mass="48074">MIKKLIIVFIAIFAIQSYAQEDNSSPYSYYGIGSLKFKGTVENRSMGGLSIYNDSTHINLINPASYGGNNLGVYNNEGRPMTFTIAGSHTSRKLKTDSQKDKGSLSSFDYIAVSFPVGKLGIGVGLMPYTSVSYKLENTKDNGDLSTRFKGEGGLNKTFLSAGYQITDNLSFGVDAQYNFGNIEGSTIKYIYNEDGELVQYQTRENNRSDLSGMSYNLGLSYKGKITDKLELVSGLTYQPESKIKSKNKRSLSSLVVNNETELEYAINTIDVDLASQNLEETDLILPSKFSVGVGVGEPTKWFVGVESTFLETSKFSNPLYSSVDTAYEDGHAYSLGGFYIPDYNAYRSYMKRVVYRAGIRTEKTGLVINGESINEFGISFGVGLPVGNLFSNANIGFEVGKRGTTDKNLIQENFVSFQLSLSLNDRWFQKSKFD</sequence>
<dbReference type="AlphaFoldDB" id="A0A368PA67"/>
<dbReference type="Proteomes" id="UP000252249">
    <property type="component" value="Unassembled WGS sequence"/>
</dbReference>
<name>A0A368PA67_9FLAO</name>
<evidence type="ECO:0000256" key="1">
    <source>
        <dbReference type="SAM" id="SignalP"/>
    </source>
</evidence>
<protein>
    <recommendedName>
        <fullName evidence="4">Aromatic hydrocarbon degradation protein</fullName>
    </recommendedName>
</protein>
<evidence type="ECO:0008006" key="4">
    <source>
        <dbReference type="Google" id="ProtNLM"/>
    </source>
</evidence>
<accession>A0A368PA67</accession>
<keyword evidence="3" id="KW-1185">Reference proteome</keyword>
<organism evidence="2 3">
    <name type="scientific">Oceanihabitans sediminis</name>
    <dbReference type="NCBI Taxonomy" id="1812012"/>
    <lineage>
        <taxon>Bacteria</taxon>
        <taxon>Pseudomonadati</taxon>
        <taxon>Bacteroidota</taxon>
        <taxon>Flavobacteriia</taxon>
        <taxon>Flavobacteriales</taxon>
        <taxon>Flavobacteriaceae</taxon>
        <taxon>Oceanihabitans</taxon>
    </lineage>
</organism>
<reference evidence="2 3" key="1">
    <citation type="submission" date="2018-07" db="EMBL/GenBank/DDBJ databases">
        <title>Oceanihabitans testaceum sp. nov., isolated from marine sediment.</title>
        <authorList>
            <person name="Li C.-M."/>
        </authorList>
    </citation>
    <scope>NUCLEOTIDE SEQUENCE [LARGE SCALE GENOMIC DNA]</scope>
    <source>
        <strain evidence="2 3">S9-10</strain>
    </source>
</reference>
<gene>
    <name evidence="2" type="ORF">DU428_04775</name>
</gene>
<keyword evidence="1" id="KW-0732">Signal</keyword>
<dbReference type="EMBL" id="QPIG01000001">
    <property type="protein sequence ID" value="RCU58689.1"/>
    <property type="molecule type" value="Genomic_DNA"/>
</dbReference>
<feature type="signal peptide" evidence="1">
    <location>
        <begin position="1"/>
        <end position="19"/>
    </location>
</feature>
<evidence type="ECO:0000313" key="2">
    <source>
        <dbReference type="EMBL" id="RCU58689.1"/>
    </source>
</evidence>
<dbReference type="RefSeq" id="WP_113966218.1">
    <property type="nucleotide sequence ID" value="NZ_JAWWDI010000020.1"/>
</dbReference>
<comment type="caution">
    <text evidence="2">The sequence shown here is derived from an EMBL/GenBank/DDBJ whole genome shotgun (WGS) entry which is preliminary data.</text>
</comment>
<evidence type="ECO:0000313" key="3">
    <source>
        <dbReference type="Proteomes" id="UP000252249"/>
    </source>
</evidence>
<proteinExistence type="predicted"/>